<evidence type="ECO:0000313" key="3">
    <source>
        <dbReference type="Proteomes" id="UP000041254"/>
    </source>
</evidence>
<dbReference type="STRING" id="1169540.A0A0G4EHA9"/>
<evidence type="ECO:0000313" key="2">
    <source>
        <dbReference type="EMBL" id="CEL95410.1"/>
    </source>
</evidence>
<name>A0A0G4EHA9_VITBC</name>
<dbReference type="InterPro" id="IPR036188">
    <property type="entry name" value="FAD/NAD-bd_sf"/>
</dbReference>
<keyword evidence="1" id="KW-0732">Signal</keyword>
<dbReference type="EMBL" id="CDMY01000227">
    <property type="protein sequence ID" value="CEL95410.1"/>
    <property type="molecule type" value="Genomic_DNA"/>
</dbReference>
<dbReference type="AlphaFoldDB" id="A0A0G4EHA9"/>
<reference evidence="2 3" key="1">
    <citation type="submission" date="2014-11" db="EMBL/GenBank/DDBJ databases">
        <authorList>
            <person name="Zhu J."/>
            <person name="Qi W."/>
            <person name="Song R."/>
        </authorList>
    </citation>
    <scope>NUCLEOTIDE SEQUENCE [LARGE SCALE GENOMIC DNA]</scope>
</reference>
<dbReference type="Gene3D" id="3.50.50.60">
    <property type="entry name" value="FAD/NAD(P)-binding domain"/>
    <property type="match status" value="1"/>
</dbReference>
<dbReference type="InParanoid" id="A0A0G4EHA9"/>
<gene>
    <name evidence="2" type="ORF">Vbra_11840</name>
</gene>
<dbReference type="Gene3D" id="3.90.660.10">
    <property type="match status" value="1"/>
</dbReference>
<dbReference type="Pfam" id="PF13450">
    <property type="entry name" value="NAD_binding_8"/>
    <property type="match status" value="1"/>
</dbReference>
<accession>A0A0G4EHA9</accession>
<dbReference type="Proteomes" id="UP000041254">
    <property type="component" value="Unassembled WGS sequence"/>
</dbReference>
<feature type="signal peptide" evidence="1">
    <location>
        <begin position="1"/>
        <end position="19"/>
    </location>
</feature>
<feature type="chain" id="PRO_5005187624" description="Amine oxidase domain-containing protein" evidence="1">
    <location>
        <begin position="20"/>
        <end position="428"/>
    </location>
</feature>
<dbReference type="VEuPathDB" id="CryptoDB:Vbra_11840"/>
<dbReference type="PANTHER" id="PTHR16128:SF5">
    <property type="entry name" value="FAD_NAD(P)-BINDING OXIDOREDUCTASE FAMILY PROTEIN"/>
    <property type="match status" value="1"/>
</dbReference>
<dbReference type="SUPFAM" id="SSF51905">
    <property type="entry name" value="FAD/NAD(P)-binding domain"/>
    <property type="match status" value="1"/>
</dbReference>
<dbReference type="PANTHER" id="PTHR16128">
    <property type="entry name" value="FAD/NAD(P)-BINDING OXIDOREDUCTASE FAMILY PROTEIN"/>
    <property type="match status" value="1"/>
</dbReference>
<protein>
    <recommendedName>
        <fullName evidence="4">Amine oxidase domain-containing protein</fullName>
    </recommendedName>
</protein>
<sequence>MSLALFLATPLLSILRNSSVRLPSLAPAKKKMTQPAALSGVKICIVGSGVCGSSAAFHLSRLQDVSISVFDCGRGPGGRTATRFSRSLPGVSFNHGTPFFAAQCDEATEVLERMVERQLGLGRYEGRRMVLDASSGEMRDAPDEGPQYVGSPHMNSWCEAMLSSNPRITQTYSKTLVEITYDPAKREFSLRDDEDGVYAGFGVVLLTSVATGEERGLSFDLDPSLRRLGASLRKEGVPSDVDRLVNAMAKVRSDKTQTLMLAYPTEAAVPFDCLMVENDPILSKIVILPRQQGLLCLVAHCTRGYANQFTHLAPPTSVPGKEYKPPEELAGTLRERTEGVLRRVMPSAELPAPVMCQLQQWGAAFAVEGPEEARGDGCLWDGCIGLGVGGDFCGEPLGSCESALLCGRALAMKVEGWLREGGRDAASK</sequence>
<organism evidence="2 3">
    <name type="scientific">Vitrella brassicaformis (strain CCMP3155)</name>
    <dbReference type="NCBI Taxonomy" id="1169540"/>
    <lineage>
        <taxon>Eukaryota</taxon>
        <taxon>Sar</taxon>
        <taxon>Alveolata</taxon>
        <taxon>Colpodellida</taxon>
        <taxon>Vitrellaceae</taxon>
        <taxon>Vitrella</taxon>
    </lineage>
</organism>
<keyword evidence="3" id="KW-1185">Reference proteome</keyword>
<evidence type="ECO:0008006" key="4">
    <source>
        <dbReference type="Google" id="ProtNLM"/>
    </source>
</evidence>
<evidence type="ECO:0000256" key="1">
    <source>
        <dbReference type="SAM" id="SignalP"/>
    </source>
</evidence>
<dbReference type="PhylomeDB" id="A0A0G4EHA9"/>
<proteinExistence type="predicted"/>
<dbReference type="OrthoDB" id="2161133at2759"/>